<proteinExistence type="inferred from homology"/>
<accession>A0A9W4KL01</accession>
<reference evidence="4" key="1">
    <citation type="submission" date="2021-07" db="EMBL/GenBank/DDBJ databases">
        <authorList>
            <person name="Branca A.L. A."/>
        </authorList>
    </citation>
    <scope>NUCLEOTIDE SEQUENCE</scope>
</reference>
<dbReference type="GO" id="GO:0050661">
    <property type="term" value="F:NADP binding"/>
    <property type="evidence" value="ECO:0007669"/>
    <property type="project" value="InterPro"/>
</dbReference>
<dbReference type="Proteomes" id="UP001154252">
    <property type="component" value="Unassembled WGS sequence"/>
</dbReference>
<protein>
    <recommendedName>
        <fullName evidence="3">6-phosphogluconate dehydrogenase NADP-binding domain-containing protein</fullName>
    </recommendedName>
</protein>
<dbReference type="PANTHER" id="PTHR43580:SF8">
    <property type="entry name" value="6-PHOSPHOGLUCONATE DEHYDROGENASE NADP-BINDING DOMAIN-CONTAINING PROTEIN-RELATED"/>
    <property type="match status" value="1"/>
</dbReference>
<gene>
    <name evidence="4" type="ORF">PEGY_LOCUS10177</name>
</gene>
<dbReference type="InterPro" id="IPR006115">
    <property type="entry name" value="6PGDH_NADP-bd"/>
</dbReference>
<dbReference type="Gene3D" id="1.10.1040.10">
    <property type="entry name" value="N-(1-d-carboxylethyl)-l-norvaline Dehydrogenase, domain 2"/>
    <property type="match status" value="1"/>
</dbReference>
<evidence type="ECO:0000259" key="3">
    <source>
        <dbReference type="Pfam" id="PF03446"/>
    </source>
</evidence>
<feature type="region of interest" description="Disordered" evidence="2">
    <location>
        <begin position="328"/>
        <end position="350"/>
    </location>
</feature>
<dbReference type="SUPFAM" id="SSF48179">
    <property type="entry name" value="6-phosphogluconate dehydrogenase C-terminal domain-like"/>
    <property type="match status" value="1"/>
</dbReference>
<dbReference type="Gene3D" id="3.40.50.720">
    <property type="entry name" value="NAD(P)-binding Rossmann-like Domain"/>
    <property type="match status" value="1"/>
</dbReference>
<keyword evidence="5" id="KW-1185">Reference proteome</keyword>
<evidence type="ECO:0000256" key="2">
    <source>
        <dbReference type="SAM" id="MobiDB-lite"/>
    </source>
</evidence>
<dbReference type="Pfam" id="PF03446">
    <property type="entry name" value="NAD_binding_2"/>
    <property type="match status" value="1"/>
</dbReference>
<dbReference type="InterPro" id="IPR051265">
    <property type="entry name" value="HIBADH-related_NP60_sf"/>
</dbReference>
<dbReference type="AlphaFoldDB" id="A0A9W4KL01"/>
<evidence type="ECO:0000313" key="4">
    <source>
        <dbReference type="EMBL" id="CAG8909387.1"/>
    </source>
</evidence>
<dbReference type="InterPro" id="IPR008927">
    <property type="entry name" value="6-PGluconate_DH-like_C_sf"/>
</dbReference>
<organism evidence="4 5">
    <name type="scientific">Penicillium egyptiacum</name>
    <dbReference type="NCBI Taxonomy" id="1303716"/>
    <lineage>
        <taxon>Eukaryota</taxon>
        <taxon>Fungi</taxon>
        <taxon>Dikarya</taxon>
        <taxon>Ascomycota</taxon>
        <taxon>Pezizomycotina</taxon>
        <taxon>Eurotiomycetes</taxon>
        <taxon>Eurotiomycetidae</taxon>
        <taxon>Eurotiales</taxon>
        <taxon>Aspergillaceae</taxon>
        <taxon>Penicillium</taxon>
    </lineage>
</organism>
<comment type="similarity">
    <text evidence="1">Belongs to the HIBADH-related family. NP60 subfamily.</text>
</comment>
<dbReference type="InterPro" id="IPR036291">
    <property type="entry name" value="NAD(P)-bd_dom_sf"/>
</dbReference>
<feature type="domain" description="6-phosphogluconate dehydrogenase NADP-binding" evidence="3">
    <location>
        <begin position="1"/>
        <end position="156"/>
    </location>
</feature>
<dbReference type="PANTHER" id="PTHR43580">
    <property type="entry name" value="OXIDOREDUCTASE GLYR1-RELATED"/>
    <property type="match status" value="1"/>
</dbReference>
<sequence>MGLAMAKNVQRFLQQDKKSQLRFWNRTASRGAPLELLGAIGCESIAQLVAECDLIFISVNLEWTPVTDTRQQTSDDAALNGIVDQVLTVKDIDGKLFVDTTTVHPNTTKETDEKLKKRNASFVAAPVFGATPAAESGTVLMAMGGPSQAIDKIAPFGKGVLAREVMIVSDQPEKATLLKTLGNFIVAGTMEIVGEAQVLAEKSNLGTDMLEKLLELNFGSLIHSSSTRMTQGVYIPEEGQSPWSNLDLGIKDVQHGINCAQDVGARLKVAEVALDNMVRAKGFSDAHGSRPLDSSSGYGIIRQDSGLEFENTFVKERDTRKTVLPNSTFPHLCMQEGPGPEGTYKNPTSI</sequence>
<evidence type="ECO:0000256" key="1">
    <source>
        <dbReference type="ARBA" id="ARBA00007598"/>
    </source>
</evidence>
<evidence type="ECO:0000313" key="5">
    <source>
        <dbReference type="Proteomes" id="UP001154252"/>
    </source>
</evidence>
<comment type="caution">
    <text evidence="4">The sequence shown here is derived from an EMBL/GenBank/DDBJ whole genome shotgun (WGS) entry which is preliminary data.</text>
</comment>
<dbReference type="SUPFAM" id="SSF51735">
    <property type="entry name" value="NAD(P)-binding Rossmann-fold domains"/>
    <property type="match status" value="1"/>
</dbReference>
<name>A0A9W4KL01_9EURO</name>
<dbReference type="InterPro" id="IPR013328">
    <property type="entry name" value="6PGD_dom2"/>
</dbReference>
<dbReference type="OrthoDB" id="435038at2759"/>
<dbReference type="EMBL" id="CAJVRC010000900">
    <property type="protein sequence ID" value="CAG8909387.1"/>
    <property type="molecule type" value="Genomic_DNA"/>
</dbReference>